<sequence length="581" mass="64267">MAAAVQTAFGHALPPEGPHTITMHAPKWETALRFREGDMSLIRQLKSIYPRFFPFGPSAMFLQQVGSKLNIAQGRGLVGFLSPAVWQTNREHAISEFRKDKAVKAEEMSYHVIEIDGIRLYLVGFPLPKMTGAIFMWQHGGLGFSTRLGEYLLTKVDSLKYIGEFPGGANPPDPTYLPETKSHELLRKRIAGLLGKGTVKEYPKPVQSGDVYLYQSGMAAITKFHEAAVEARPYPVAVFGAVFHSSWHLFEESTGGLKHYGKCNENDLNEFEKYLEQGGQCSYIFTEFPSNPILVSVDLIRLRKLADKYGFWIAVDDTIGSFCNLDVLSVADVVITSLTKSFSGYADLLAGSVVINPNQASYDIIKPIFTEAYHNELFSGDADQLFKNSDDYLPRSQILNRNAAAMAAYFQRLAEDPKVPITKVCYPPYADGSENLLPFLRKSSADFSEIGYGCLFSVELETEEQAIAFYDNLDFHQGPHLGAHLSLAMPYNAMIYGKDNPEYHASYGLNPNQIRFSAGLEDDSVLVERCKNAIAAMKEVGTRATEDGDLASKTLEKAAADLADGETDIDPLGGKPVDDEH</sequence>
<dbReference type="EMBL" id="JARVKF010000444">
    <property type="protein sequence ID" value="KAK9413042.1"/>
    <property type="molecule type" value="Genomic_DNA"/>
</dbReference>
<dbReference type="Pfam" id="PF01053">
    <property type="entry name" value="Cys_Met_Meta_PP"/>
    <property type="match status" value="1"/>
</dbReference>
<gene>
    <name evidence="5" type="ORF">SUNI508_12128</name>
</gene>
<comment type="cofactor">
    <cofactor evidence="1 3">
        <name>pyridoxal 5'-phosphate</name>
        <dbReference type="ChEBI" id="CHEBI:597326"/>
    </cofactor>
</comment>
<dbReference type="Gene3D" id="3.90.1150.10">
    <property type="entry name" value="Aspartate Aminotransferase, domain 1"/>
    <property type="match status" value="1"/>
</dbReference>
<dbReference type="Gene3D" id="3.40.640.10">
    <property type="entry name" value="Type I PLP-dependent aspartate aminotransferase-like (Major domain)"/>
    <property type="match status" value="1"/>
</dbReference>
<dbReference type="InterPro" id="IPR015422">
    <property type="entry name" value="PyrdxlP-dep_Trfase_small"/>
</dbReference>
<evidence type="ECO:0000256" key="4">
    <source>
        <dbReference type="SAM" id="MobiDB-lite"/>
    </source>
</evidence>
<proteinExistence type="inferred from homology"/>
<feature type="region of interest" description="Disordered" evidence="4">
    <location>
        <begin position="556"/>
        <end position="581"/>
    </location>
</feature>
<keyword evidence="2 3" id="KW-0663">Pyridoxal phosphate</keyword>
<comment type="caution">
    <text evidence="5">The sequence shown here is derived from an EMBL/GenBank/DDBJ whole genome shotgun (WGS) entry which is preliminary data.</text>
</comment>
<name>A0ABR2UEI9_9PEZI</name>
<comment type="similarity">
    <text evidence="3">Belongs to the trans-sulfuration enzymes family.</text>
</comment>
<dbReference type="InterPro" id="IPR051750">
    <property type="entry name" value="Trans-sulfuration_enzymes"/>
</dbReference>
<dbReference type="InterPro" id="IPR000277">
    <property type="entry name" value="Cys/Met-Metab_PyrdxlP-dep_enz"/>
</dbReference>
<dbReference type="PANTHER" id="PTHR42699">
    <property type="match status" value="1"/>
</dbReference>
<reference evidence="5 6" key="1">
    <citation type="journal article" date="2024" name="J. Plant Pathol.">
        <title>Sequence and assembly of the genome of Seiridium unicorne, isolate CBS 538.82, causal agent of cypress canker disease.</title>
        <authorList>
            <person name="Scali E."/>
            <person name="Rocca G.D."/>
            <person name="Danti R."/>
            <person name="Garbelotto M."/>
            <person name="Barberini S."/>
            <person name="Baroncelli R."/>
            <person name="Emiliani G."/>
        </authorList>
    </citation>
    <scope>NUCLEOTIDE SEQUENCE [LARGE SCALE GENOMIC DNA]</scope>
    <source>
        <strain evidence="5 6">BM-138-508</strain>
    </source>
</reference>
<evidence type="ECO:0000313" key="5">
    <source>
        <dbReference type="EMBL" id="KAK9413042.1"/>
    </source>
</evidence>
<dbReference type="Proteomes" id="UP001408356">
    <property type="component" value="Unassembled WGS sequence"/>
</dbReference>
<accession>A0ABR2UEI9</accession>
<evidence type="ECO:0000256" key="1">
    <source>
        <dbReference type="ARBA" id="ARBA00001933"/>
    </source>
</evidence>
<evidence type="ECO:0000256" key="3">
    <source>
        <dbReference type="RuleBase" id="RU362118"/>
    </source>
</evidence>
<dbReference type="InterPro" id="IPR015424">
    <property type="entry name" value="PyrdxlP-dep_Trfase"/>
</dbReference>
<organism evidence="5 6">
    <name type="scientific">Seiridium unicorne</name>
    <dbReference type="NCBI Taxonomy" id="138068"/>
    <lineage>
        <taxon>Eukaryota</taxon>
        <taxon>Fungi</taxon>
        <taxon>Dikarya</taxon>
        <taxon>Ascomycota</taxon>
        <taxon>Pezizomycotina</taxon>
        <taxon>Sordariomycetes</taxon>
        <taxon>Xylariomycetidae</taxon>
        <taxon>Amphisphaeriales</taxon>
        <taxon>Sporocadaceae</taxon>
        <taxon>Seiridium</taxon>
    </lineage>
</organism>
<dbReference type="InterPro" id="IPR015421">
    <property type="entry name" value="PyrdxlP-dep_Trfase_major"/>
</dbReference>
<protein>
    <submittedName>
        <fullName evidence="5">Cystathionine gamma-synthase</fullName>
    </submittedName>
</protein>
<evidence type="ECO:0000313" key="6">
    <source>
        <dbReference type="Proteomes" id="UP001408356"/>
    </source>
</evidence>
<dbReference type="PANTHER" id="PTHR42699:SF1">
    <property type="entry name" value="CYSTATHIONINE GAMMA-SYNTHASE-RELATED"/>
    <property type="match status" value="1"/>
</dbReference>
<keyword evidence="6" id="KW-1185">Reference proteome</keyword>
<dbReference type="SUPFAM" id="SSF53383">
    <property type="entry name" value="PLP-dependent transferases"/>
    <property type="match status" value="1"/>
</dbReference>
<evidence type="ECO:0000256" key="2">
    <source>
        <dbReference type="ARBA" id="ARBA00022898"/>
    </source>
</evidence>